<dbReference type="EMBL" id="CAVMJV010000002">
    <property type="protein sequence ID" value="CAK5014145.1"/>
    <property type="molecule type" value="Genomic_DNA"/>
</dbReference>
<proteinExistence type="predicted"/>
<reference evidence="1" key="1">
    <citation type="submission" date="2023-11" db="EMBL/GenBank/DDBJ databases">
        <authorList>
            <person name="Poullet M."/>
        </authorList>
    </citation>
    <scope>NUCLEOTIDE SEQUENCE</scope>
    <source>
        <strain evidence="1">E1834</strain>
    </source>
</reference>
<evidence type="ECO:0000313" key="1">
    <source>
        <dbReference type="EMBL" id="CAK5014145.1"/>
    </source>
</evidence>
<gene>
    <name evidence="1" type="ORF">MENTE1834_LOCUS2621</name>
</gene>
<organism evidence="1 2">
    <name type="scientific">Meloidogyne enterolobii</name>
    <name type="common">Root-knot nematode worm</name>
    <name type="synonym">Meloidogyne mayaguensis</name>
    <dbReference type="NCBI Taxonomy" id="390850"/>
    <lineage>
        <taxon>Eukaryota</taxon>
        <taxon>Metazoa</taxon>
        <taxon>Ecdysozoa</taxon>
        <taxon>Nematoda</taxon>
        <taxon>Chromadorea</taxon>
        <taxon>Rhabditida</taxon>
        <taxon>Tylenchina</taxon>
        <taxon>Tylenchomorpha</taxon>
        <taxon>Tylenchoidea</taxon>
        <taxon>Meloidogynidae</taxon>
        <taxon>Meloidogyninae</taxon>
        <taxon>Meloidogyne</taxon>
    </lineage>
</organism>
<evidence type="ECO:0000313" key="2">
    <source>
        <dbReference type="Proteomes" id="UP001497535"/>
    </source>
</evidence>
<accession>A0ACB0XRJ8</accession>
<protein>
    <submittedName>
        <fullName evidence="1">Uncharacterized protein</fullName>
    </submittedName>
</protein>
<sequence length="65" mass="7004">MRAVEAKNANISLPRLIWALSSINLLTGKFEFAVAKTAIFGSFFRAAAIHAAARRVFPVPGGACW</sequence>
<comment type="caution">
    <text evidence="1">The sequence shown here is derived from an EMBL/GenBank/DDBJ whole genome shotgun (WGS) entry which is preliminary data.</text>
</comment>
<name>A0ACB0XRJ8_MELEN</name>
<dbReference type="Proteomes" id="UP001497535">
    <property type="component" value="Unassembled WGS sequence"/>
</dbReference>
<keyword evidence="2" id="KW-1185">Reference proteome</keyword>